<dbReference type="PIRSF" id="PIRSF037226">
    <property type="entry name" value="Amidohydrolase_ACY1L2_prd"/>
    <property type="match status" value="1"/>
</dbReference>
<evidence type="ECO:0000259" key="2">
    <source>
        <dbReference type="Pfam" id="PF07687"/>
    </source>
</evidence>
<comment type="caution">
    <text evidence="3">The sequence shown here is derived from an EMBL/GenBank/DDBJ whole genome shotgun (WGS) entry which is preliminary data.</text>
</comment>
<dbReference type="PANTHER" id="PTHR30575:SF0">
    <property type="entry name" value="XAA-ARG DIPEPTIDASE"/>
    <property type="match status" value="1"/>
</dbReference>
<dbReference type="GO" id="GO:0046657">
    <property type="term" value="P:folic acid catabolic process"/>
    <property type="evidence" value="ECO:0007669"/>
    <property type="project" value="TreeGrafter"/>
</dbReference>
<evidence type="ECO:0000313" key="4">
    <source>
        <dbReference type="Proteomes" id="UP000193247"/>
    </source>
</evidence>
<organism evidence="3 4">
    <name type="scientific">Mycobacterium decipiens</name>
    <dbReference type="NCBI Taxonomy" id="1430326"/>
    <lineage>
        <taxon>Bacteria</taxon>
        <taxon>Bacillati</taxon>
        <taxon>Actinomycetota</taxon>
        <taxon>Actinomycetes</taxon>
        <taxon>Mycobacteriales</taxon>
        <taxon>Mycobacteriaceae</taxon>
        <taxon>Mycobacterium</taxon>
    </lineage>
</organism>
<evidence type="ECO:0000256" key="1">
    <source>
        <dbReference type="PIRNR" id="PIRNR037226"/>
    </source>
</evidence>
<accession>A0A1X2M0I3</accession>
<proteinExistence type="inferred from homology"/>
<dbReference type="GO" id="GO:0071713">
    <property type="term" value="F:para-aminobenzoyl-glutamate hydrolase activity"/>
    <property type="evidence" value="ECO:0007669"/>
    <property type="project" value="TreeGrafter"/>
</dbReference>
<dbReference type="RefSeq" id="WP_085323196.1">
    <property type="nucleotide sequence ID" value="NZ_NCXP01000001.1"/>
</dbReference>
<dbReference type="Pfam" id="PF07687">
    <property type="entry name" value="M20_dimer"/>
    <property type="match status" value="1"/>
</dbReference>
<name>A0A1X2M0I3_9MYCO</name>
<dbReference type="InterPro" id="IPR017439">
    <property type="entry name" value="Amidohydrolase"/>
</dbReference>
<dbReference type="Proteomes" id="UP000193247">
    <property type="component" value="Unassembled WGS sequence"/>
</dbReference>
<reference evidence="3 4" key="1">
    <citation type="submission" date="2017-04" db="EMBL/GenBank/DDBJ databases">
        <title>The new phylogeny of genus Mycobacterium.</title>
        <authorList>
            <person name="Tortoli E."/>
            <person name="Trovato A."/>
            <person name="Cirillo D.M."/>
        </authorList>
    </citation>
    <scope>NUCLEOTIDE SEQUENCE [LARGE SCALE GENOMIC DNA]</scope>
    <source>
        <strain evidence="3 4">TBL 1200985</strain>
    </source>
</reference>
<protein>
    <recommendedName>
        <fullName evidence="1">Peptidase M20 domain-containing protein 2</fullName>
    </recommendedName>
</protein>
<dbReference type="InterPro" id="IPR052030">
    <property type="entry name" value="Peptidase_M20/M20A_hydrolases"/>
</dbReference>
<dbReference type="Gene3D" id="3.30.70.360">
    <property type="match status" value="1"/>
</dbReference>
<evidence type="ECO:0000313" key="3">
    <source>
        <dbReference type="EMBL" id="OSC43056.1"/>
    </source>
</evidence>
<dbReference type="SUPFAM" id="SSF53187">
    <property type="entry name" value="Zn-dependent exopeptidases"/>
    <property type="match status" value="1"/>
</dbReference>
<keyword evidence="4" id="KW-1185">Reference proteome</keyword>
<dbReference type="SUPFAM" id="SSF55031">
    <property type="entry name" value="Bacterial exopeptidase dimerisation domain"/>
    <property type="match status" value="1"/>
</dbReference>
<dbReference type="InterPro" id="IPR011650">
    <property type="entry name" value="Peptidase_M20_dimer"/>
</dbReference>
<dbReference type="AlphaFoldDB" id="A0A1X2M0I3"/>
<gene>
    <name evidence="3" type="ORF">B8W66_01200</name>
</gene>
<dbReference type="EMBL" id="NCXP01000001">
    <property type="protein sequence ID" value="OSC43056.1"/>
    <property type="molecule type" value="Genomic_DNA"/>
</dbReference>
<dbReference type="Gene3D" id="3.40.630.10">
    <property type="entry name" value="Zn peptidases"/>
    <property type="match status" value="1"/>
</dbReference>
<feature type="domain" description="Peptidase M20 dimerisation" evidence="2">
    <location>
        <begin position="170"/>
        <end position="259"/>
    </location>
</feature>
<dbReference type="GO" id="GO:0005737">
    <property type="term" value="C:cytoplasm"/>
    <property type="evidence" value="ECO:0007669"/>
    <property type="project" value="TreeGrafter"/>
</dbReference>
<dbReference type="InterPro" id="IPR036264">
    <property type="entry name" value="Bact_exopeptidase_dim_dom"/>
</dbReference>
<dbReference type="GO" id="GO:0016805">
    <property type="term" value="F:dipeptidase activity"/>
    <property type="evidence" value="ECO:0007669"/>
    <property type="project" value="InterPro"/>
</dbReference>
<sequence length="394" mass="40786">MLAPSAQDLVEDVVRRRGGELIELSHSIHAEPELAFAEYRSCAKAQALVAERGFEITKAVAGLDTAFRADYGSGPLVVGVCAEYDALPEIGHACGHNIIAAAAVGTALALAEVADDLGLTVALLGTPAEESGGGKALMLQAGTFDDVAVAVMVHPGPTDIAGARSLALSEVTVHYQGKESHAAVAPHLGVNAADAVTVAQVAIGVLRQQLAPGQMVHGIVTDGGQAVNVIPGQAKLRYAMRAFESDSLRELEGRMFACFAAGALAAGCEYVIDEAAPAYADLKPDRWLVEVCREEMHRLGREPVPSSAEAGLPLGSTDMGNVTQALPGIHPVIGVDAGGATVHQRAFAAAAAGLSADRAVVDGAIMLARTIVRLAQTPDERDRVLTAQQRRVPL</sequence>
<dbReference type="STRING" id="1430326.B8W66_01200"/>
<dbReference type="OrthoDB" id="9781032at2"/>
<dbReference type="InterPro" id="IPR017144">
    <property type="entry name" value="Xaa-Arg_dipeptidase"/>
</dbReference>
<dbReference type="FunFam" id="3.30.70.360:FF:000004">
    <property type="entry name" value="Peptidase M20 domain-containing protein 2"/>
    <property type="match status" value="1"/>
</dbReference>
<comment type="similarity">
    <text evidence="1">Belongs to the peptidase M20A family.</text>
</comment>
<dbReference type="Pfam" id="PF01546">
    <property type="entry name" value="Peptidase_M20"/>
    <property type="match status" value="1"/>
</dbReference>
<dbReference type="PANTHER" id="PTHR30575">
    <property type="entry name" value="PEPTIDASE M20"/>
    <property type="match status" value="1"/>
</dbReference>
<dbReference type="NCBIfam" id="TIGR01891">
    <property type="entry name" value="amidohydrolases"/>
    <property type="match status" value="1"/>
</dbReference>
<dbReference type="InterPro" id="IPR002933">
    <property type="entry name" value="Peptidase_M20"/>
</dbReference>